<dbReference type="RefSeq" id="XP_002178276.1">
    <property type="nucleotide sequence ID" value="XM_002178240.1"/>
</dbReference>
<keyword evidence="1" id="KW-0472">Membrane</keyword>
<name>B7FU85_PHATC</name>
<dbReference type="OrthoDB" id="196782at2759"/>
<dbReference type="Proteomes" id="UP000000759">
    <property type="component" value="Chromosome 4"/>
</dbReference>
<dbReference type="OMA" id="AVHIFIV"/>
<dbReference type="PANTHER" id="PTHR34543">
    <property type="entry name" value="PROTEIN ABA DEFICIENT 4, CHLOROPLASTIC"/>
    <property type="match status" value="1"/>
</dbReference>
<evidence type="ECO:0000313" key="3">
    <source>
        <dbReference type="EMBL" id="EEC49941.1"/>
    </source>
</evidence>
<feature type="transmembrane region" description="Helical" evidence="1">
    <location>
        <begin position="208"/>
        <end position="230"/>
    </location>
</feature>
<dbReference type="eggNOG" id="ENOG502S4US">
    <property type="taxonomic scope" value="Eukaryota"/>
</dbReference>
<reference evidence="3 4" key="1">
    <citation type="journal article" date="2008" name="Nature">
        <title>The Phaeodactylum genome reveals the evolutionary history of diatom genomes.</title>
        <authorList>
            <person name="Bowler C."/>
            <person name="Allen A.E."/>
            <person name="Badger J.H."/>
            <person name="Grimwood J."/>
            <person name="Jabbari K."/>
            <person name="Kuo A."/>
            <person name="Maheswari U."/>
            <person name="Martens C."/>
            <person name="Maumus F."/>
            <person name="Otillar R.P."/>
            <person name="Rayko E."/>
            <person name="Salamov A."/>
            <person name="Vandepoele K."/>
            <person name="Beszteri B."/>
            <person name="Gruber A."/>
            <person name="Heijde M."/>
            <person name="Katinka M."/>
            <person name="Mock T."/>
            <person name="Valentin K."/>
            <person name="Verret F."/>
            <person name="Berges J.A."/>
            <person name="Brownlee C."/>
            <person name="Cadoret J.P."/>
            <person name="Chiovitti A."/>
            <person name="Choi C.J."/>
            <person name="Coesel S."/>
            <person name="De Martino A."/>
            <person name="Detter J.C."/>
            <person name="Durkin C."/>
            <person name="Falciatore A."/>
            <person name="Fournet J."/>
            <person name="Haruta M."/>
            <person name="Huysman M.J."/>
            <person name="Jenkins B.D."/>
            <person name="Jiroutova K."/>
            <person name="Jorgensen R.E."/>
            <person name="Joubert Y."/>
            <person name="Kaplan A."/>
            <person name="Kroger N."/>
            <person name="Kroth P.G."/>
            <person name="La Roche J."/>
            <person name="Lindquist E."/>
            <person name="Lommer M."/>
            <person name="Martin-Jezequel V."/>
            <person name="Lopez P.J."/>
            <person name="Lucas S."/>
            <person name="Mangogna M."/>
            <person name="McGinnis K."/>
            <person name="Medlin L.K."/>
            <person name="Montsant A."/>
            <person name="Oudot-Le Secq M.P."/>
            <person name="Napoli C."/>
            <person name="Obornik M."/>
            <person name="Parker M.S."/>
            <person name="Petit J.L."/>
            <person name="Porcel B.M."/>
            <person name="Poulsen N."/>
            <person name="Robison M."/>
            <person name="Rychlewski L."/>
            <person name="Rynearson T.A."/>
            <person name="Schmutz J."/>
            <person name="Shapiro H."/>
            <person name="Siaut M."/>
            <person name="Stanley M."/>
            <person name="Sussman M.R."/>
            <person name="Taylor A.R."/>
            <person name="Vardi A."/>
            <person name="von Dassow P."/>
            <person name="Vyverman W."/>
            <person name="Willis A."/>
            <person name="Wyrwicz L.S."/>
            <person name="Rokhsar D.S."/>
            <person name="Weissenbach J."/>
            <person name="Armbrust E.V."/>
            <person name="Green B.R."/>
            <person name="Van de Peer Y."/>
            <person name="Grigoriev I.V."/>
        </authorList>
    </citation>
    <scope>NUCLEOTIDE SEQUENCE [LARGE SCALE GENOMIC DNA]</scope>
    <source>
        <strain evidence="3 4">CCAP 1055/1</strain>
    </source>
</reference>
<evidence type="ECO:0000256" key="2">
    <source>
        <dbReference type="SAM" id="SignalP"/>
    </source>
</evidence>
<proteinExistence type="predicted"/>
<reference evidence="4" key="2">
    <citation type="submission" date="2008-08" db="EMBL/GenBank/DDBJ databases">
        <authorList>
            <consortium name="Diatom Consortium"/>
            <person name="Grigoriev I."/>
            <person name="Grimwood J."/>
            <person name="Kuo A."/>
            <person name="Otillar R.P."/>
            <person name="Salamov A."/>
            <person name="Detter J.C."/>
            <person name="Lindquist E."/>
            <person name="Shapiro H."/>
            <person name="Lucas S."/>
            <person name="Glavina del Rio T."/>
            <person name="Pitluck S."/>
            <person name="Rokhsar D."/>
            <person name="Bowler C."/>
        </authorList>
    </citation>
    <scope>GENOME REANNOTATION</scope>
    <source>
        <strain evidence="4">CCAP 1055/1</strain>
    </source>
</reference>
<keyword evidence="4" id="KW-1185">Reference proteome</keyword>
<evidence type="ECO:0000256" key="1">
    <source>
        <dbReference type="SAM" id="Phobius"/>
    </source>
</evidence>
<dbReference type="KEGG" id="pti:PHATRDRAFT_33921"/>
<dbReference type="EMBL" id="CM000607">
    <property type="protein sequence ID" value="EEC49941.1"/>
    <property type="molecule type" value="Genomic_DNA"/>
</dbReference>
<protein>
    <submittedName>
        <fullName evidence="3">Uncharacterized protein</fullName>
    </submittedName>
</protein>
<feature type="signal peptide" evidence="2">
    <location>
        <begin position="1"/>
        <end position="21"/>
    </location>
</feature>
<keyword evidence="1" id="KW-1133">Transmembrane helix</keyword>
<sequence>MIRKLGLLCSVFVLVQHTVSAFQVSGVTDTWFHSRKFSSVWHFGKQKNGRGKTMQGQNMLPMDLTTDTIAITTTISGTWLAEVPVSPEPIHTAFTVATFLPQPFWLLMIALPNNPITKKIMGGLDIPLLCCLVHFFIVATSIVQQGAGVTAPLSEFNNVFDPSGDPQKAFMGMTSNYPNFVAEEWSHVLTWDIFVGRYVWMDGLKRGIFTAPAVLFCNLIGPPGLLIHWITCKLSGKPIFEPSEKQEFENL</sequence>
<keyword evidence="1" id="KW-0812">Transmembrane</keyword>
<dbReference type="HOGENOM" id="CLU_1108889_0_0_1"/>
<organism evidence="3 4">
    <name type="scientific">Phaeodactylum tricornutum (strain CCAP 1055/1)</name>
    <dbReference type="NCBI Taxonomy" id="556484"/>
    <lineage>
        <taxon>Eukaryota</taxon>
        <taxon>Sar</taxon>
        <taxon>Stramenopiles</taxon>
        <taxon>Ochrophyta</taxon>
        <taxon>Bacillariophyta</taxon>
        <taxon>Bacillariophyceae</taxon>
        <taxon>Bacillariophycidae</taxon>
        <taxon>Naviculales</taxon>
        <taxon>Phaeodactylaceae</taxon>
        <taxon>Phaeodactylum</taxon>
    </lineage>
</organism>
<gene>
    <name evidence="3" type="ORF">PHATRDRAFT_33921</name>
</gene>
<dbReference type="PaxDb" id="2850-Phatr33921"/>
<evidence type="ECO:0000313" key="4">
    <source>
        <dbReference type="Proteomes" id="UP000000759"/>
    </source>
</evidence>
<feature type="transmembrane region" description="Helical" evidence="1">
    <location>
        <begin position="123"/>
        <end position="143"/>
    </location>
</feature>
<dbReference type="GeneID" id="7197704"/>
<keyword evidence="2" id="KW-0732">Signal</keyword>
<dbReference type="InParanoid" id="B7FU85"/>
<dbReference type="AlphaFoldDB" id="B7FU85"/>
<feature type="transmembrane region" description="Helical" evidence="1">
    <location>
        <begin position="90"/>
        <end position="111"/>
    </location>
</feature>
<dbReference type="InterPro" id="IPR025461">
    <property type="entry name" value="ABA4-like"/>
</dbReference>
<feature type="chain" id="PRO_5002852652" evidence="2">
    <location>
        <begin position="22"/>
        <end position="251"/>
    </location>
</feature>
<dbReference type="PANTHER" id="PTHR34543:SF1">
    <property type="entry name" value="PROTEIN ABA DEFICIENT 4, CHLOROPLASTIC"/>
    <property type="match status" value="1"/>
</dbReference>
<accession>B7FU85</accession>
<dbReference type="Pfam" id="PF14108">
    <property type="entry name" value="ABA4-like"/>
    <property type="match status" value="1"/>
</dbReference>